<feature type="domain" description="Xaa-Pro dipeptidyl-peptidase C-terminal" evidence="3">
    <location>
        <begin position="300"/>
        <end position="547"/>
    </location>
</feature>
<dbReference type="EMBL" id="QKUF01000001">
    <property type="protein sequence ID" value="PZW35861.1"/>
    <property type="molecule type" value="Genomic_DNA"/>
</dbReference>
<gene>
    <name evidence="4" type="ORF">EI42_00024</name>
</gene>
<dbReference type="InterPro" id="IPR005674">
    <property type="entry name" value="CocE/Ser_esterase"/>
</dbReference>
<keyword evidence="5" id="KW-1185">Reference proteome</keyword>
<dbReference type="Gene3D" id="1.10.3020.10">
    <property type="entry name" value="alpha-amino acid ester hydrolase ( Helical cap domain)"/>
    <property type="match status" value="1"/>
</dbReference>
<dbReference type="OrthoDB" id="319764at2"/>
<evidence type="ECO:0000313" key="5">
    <source>
        <dbReference type="Proteomes" id="UP000248806"/>
    </source>
</evidence>
<dbReference type="PANTHER" id="PTHR43056:SF10">
    <property type="entry name" value="COCE_NOND FAMILY, PUTATIVE (AFU_ORTHOLOGUE AFUA_7G00600)-RELATED"/>
    <property type="match status" value="1"/>
</dbReference>
<dbReference type="Gene3D" id="2.60.120.260">
    <property type="entry name" value="Galactose-binding domain-like"/>
    <property type="match status" value="1"/>
</dbReference>
<dbReference type="Proteomes" id="UP000248806">
    <property type="component" value="Unassembled WGS sequence"/>
</dbReference>
<dbReference type="Pfam" id="PF02129">
    <property type="entry name" value="Peptidase_S15"/>
    <property type="match status" value="1"/>
</dbReference>
<name>A0A326UDF2_THEHA</name>
<evidence type="ECO:0000256" key="1">
    <source>
        <dbReference type="ARBA" id="ARBA00022801"/>
    </source>
</evidence>
<dbReference type="SUPFAM" id="SSF53474">
    <property type="entry name" value="alpha/beta-Hydrolases"/>
    <property type="match status" value="1"/>
</dbReference>
<dbReference type="RefSeq" id="WP_111317494.1">
    <property type="nucleotide sequence ID" value="NZ_BIFX01000001.1"/>
</dbReference>
<evidence type="ECO:0000313" key="4">
    <source>
        <dbReference type="EMBL" id="PZW35861.1"/>
    </source>
</evidence>
<proteinExistence type="predicted"/>
<dbReference type="GO" id="GO:0008239">
    <property type="term" value="F:dipeptidyl-peptidase activity"/>
    <property type="evidence" value="ECO:0007669"/>
    <property type="project" value="InterPro"/>
</dbReference>
<dbReference type="InterPro" id="IPR029058">
    <property type="entry name" value="AB_hydrolase_fold"/>
</dbReference>
<dbReference type="SUPFAM" id="SSF49785">
    <property type="entry name" value="Galactose-binding domain-like"/>
    <property type="match status" value="1"/>
</dbReference>
<dbReference type="InterPro" id="IPR050585">
    <property type="entry name" value="Xaa-Pro_dipeptidyl-ppase/CocE"/>
</dbReference>
<dbReference type="Gene3D" id="3.40.50.1820">
    <property type="entry name" value="alpha/beta hydrolase"/>
    <property type="match status" value="1"/>
</dbReference>
<organism evidence="4 5">
    <name type="scientific">Thermosporothrix hazakensis</name>
    <dbReference type="NCBI Taxonomy" id="644383"/>
    <lineage>
        <taxon>Bacteria</taxon>
        <taxon>Bacillati</taxon>
        <taxon>Chloroflexota</taxon>
        <taxon>Ktedonobacteria</taxon>
        <taxon>Ktedonobacterales</taxon>
        <taxon>Thermosporotrichaceae</taxon>
        <taxon>Thermosporothrix</taxon>
    </lineage>
</organism>
<dbReference type="InterPro" id="IPR013736">
    <property type="entry name" value="Xaa-Pro_dipept_C"/>
</dbReference>
<keyword evidence="1" id="KW-0378">Hydrolase</keyword>
<comment type="caution">
    <text evidence="4">The sequence shown here is derived from an EMBL/GenBank/DDBJ whole genome shotgun (WGS) entry which is preliminary data.</text>
</comment>
<dbReference type="NCBIfam" id="TIGR00976">
    <property type="entry name" value="CocE_NonD"/>
    <property type="match status" value="1"/>
</dbReference>
<sequence>MSLFASRETRILFNQRVPLRDGVTLSADVYLPSEPAKGKWPVILMRTPYQKASNATAAMAMDFNRHGYVFVAVDVRGRGDSDGTFTPYRNEGPDGYDTIEWCAAQPWSDGKVGTIGGSYPGRIQWLAALEQPPHLKTMIVSVAPSDPFVETPTGLPSPMHLCWLHLVSGRVNQPMETINWEEVYQHLPLLTMDEQTGRVIEAWRAEIAHPQLDDYWQPLCYQKKFDRVNLPVLHISGWYDDEQIGTPLNYIGMTTTGAPAARDKQRLLMGPWGHNVNGASKLGEVDFGSQAIIDLRAEQVRWFDRWLKGIEHNDAPVRIFIMGDNVWRDEQEWPLARTRWTPYYLHSQGKANSRFGDGVLTPEKPADNQPQDTYTYDPARPVPFMTEPTSSQIGGPDDYSAILRRDDVLVYTTEPLTEDVEVVGPIRVELYAASSAPDTDFNAMLIDVWPNGFRQRLCDGMVRARFREGMEQPSLIEPGRVYQYTIDCWNTSQVFKQGHRICLMLSSSAFPKYDRNLNTGAPLGQTTEMAVAEQRIYHDAEHPSAIILPIIPR</sequence>
<protein>
    <recommendedName>
        <fullName evidence="3">Xaa-Pro dipeptidyl-peptidase C-terminal domain-containing protein</fullName>
    </recommendedName>
</protein>
<dbReference type="Pfam" id="PF08530">
    <property type="entry name" value="PepX_C"/>
    <property type="match status" value="1"/>
</dbReference>
<dbReference type="PANTHER" id="PTHR43056">
    <property type="entry name" value="PEPTIDASE S9 PROLYL OLIGOPEPTIDASE"/>
    <property type="match status" value="1"/>
</dbReference>
<dbReference type="AlphaFoldDB" id="A0A326UDF2"/>
<reference evidence="4 5" key="1">
    <citation type="submission" date="2018-06" db="EMBL/GenBank/DDBJ databases">
        <title>Genomic Encyclopedia of Archaeal and Bacterial Type Strains, Phase II (KMG-II): from individual species to whole genera.</title>
        <authorList>
            <person name="Goeker M."/>
        </authorList>
    </citation>
    <scope>NUCLEOTIDE SEQUENCE [LARGE SCALE GENOMIC DNA]</scope>
    <source>
        <strain evidence="4 5">ATCC BAA-1881</strain>
    </source>
</reference>
<dbReference type="InterPro" id="IPR008979">
    <property type="entry name" value="Galactose-bd-like_sf"/>
</dbReference>
<dbReference type="SMART" id="SM00939">
    <property type="entry name" value="PepX_C"/>
    <property type="match status" value="1"/>
</dbReference>
<evidence type="ECO:0000256" key="2">
    <source>
        <dbReference type="SAM" id="MobiDB-lite"/>
    </source>
</evidence>
<dbReference type="InterPro" id="IPR000383">
    <property type="entry name" value="Xaa-Pro-like_dom"/>
</dbReference>
<accession>A0A326UDF2</accession>
<feature type="region of interest" description="Disordered" evidence="2">
    <location>
        <begin position="362"/>
        <end position="382"/>
    </location>
</feature>
<evidence type="ECO:0000259" key="3">
    <source>
        <dbReference type="SMART" id="SM00939"/>
    </source>
</evidence>